<dbReference type="AlphaFoldDB" id="A0A8J8AXR5"/>
<accession>A0A8J8AXR5</accession>
<keyword evidence="2 6" id="KW-1003">Cell membrane</keyword>
<comment type="caution">
    <text evidence="7">The sequence shown here is derived from an EMBL/GenBank/DDBJ whole genome shotgun (WGS) entry which is preliminary data.</text>
</comment>
<evidence type="ECO:0000256" key="5">
    <source>
        <dbReference type="ARBA" id="ARBA00023136"/>
    </source>
</evidence>
<keyword evidence="9" id="KW-1185">Reference proteome</keyword>
<dbReference type="RefSeq" id="WP_211926582.1">
    <property type="nucleotide sequence ID" value="NZ_JAGQFT020000002.1"/>
</dbReference>
<reference evidence="8 9" key="1">
    <citation type="journal article" date="2021" name="Microbiol. Resour. Announc.">
        <title>Draft Genome Sequence of Coralloluteibacterium stylophorae LMG 29479T.</title>
        <authorList>
            <person name="Karlyshev A.V."/>
            <person name="Kudryashova E.B."/>
            <person name="Ariskina E.V."/>
            <person name="Conroy A.P."/>
            <person name="Abidueva E.Y."/>
        </authorList>
    </citation>
    <scope>NUCLEOTIDE SEQUENCE [LARGE SCALE GENOMIC DNA]</scope>
    <source>
        <strain evidence="8 9">LMG 29479</strain>
    </source>
</reference>
<keyword evidence="3 6" id="KW-0812">Transmembrane</keyword>
<feature type="transmembrane region" description="Helical" evidence="6">
    <location>
        <begin position="54"/>
        <end position="74"/>
    </location>
</feature>
<evidence type="ECO:0000256" key="1">
    <source>
        <dbReference type="ARBA" id="ARBA00004651"/>
    </source>
</evidence>
<organism evidence="7">
    <name type="scientific">Coralloluteibacterium stylophorae</name>
    <dbReference type="NCBI Taxonomy" id="1776034"/>
    <lineage>
        <taxon>Bacteria</taxon>
        <taxon>Pseudomonadati</taxon>
        <taxon>Pseudomonadota</taxon>
        <taxon>Gammaproteobacteria</taxon>
        <taxon>Lysobacterales</taxon>
        <taxon>Lysobacteraceae</taxon>
        <taxon>Coralloluteibacterium</taxon>
    </lineage>
</organism>
<reference evidence="7" key="2">
    <citation type="submission" date="2021-04" db="EMBL/GenBank/DDBJ databases">
        <authorList>
            <person name="Karlyshev A.V."/>
        </authorList>
    </citation>
    <scope>NUCLEOTIDE SEQUENCE</scope>
    <source>
        <strain evidence="7">LMG 29479</strain>
    </source>
</reference>
<feature type="transmembrane region" description="Helical" evidence="6">
    <location>
        <begin position="161"/>
        <end position="182"/>
    </location>
</feature>
<dbReference type="PANTHER" id="PTHR12677:SF59">
    <property type="entry name" value="GOLGI APPARATUS MEMBRANE PROTEIN TVP38-RELATED"/>
    <property type="match status" value="1"/>
</dbReference>
<evidence type="ECO:0000313" key="8">
    <source>
        <dbReference type="EMBL" id="MBS7456106.1"/>
    </source>
</evidence>
<feature type="transmembrane region" description="Helical" evidence="6">
    <location>
        <begin position="12"/>
        <end position="34"/>
    </location>
</feature>
<dbReference type="GO" id="GO:0005886">
    <property type="term" value="C:plasma membrane"/>
    <property type="evidence" value="ECO:0007669"/>
    <property type="project" value="UniProtKB-SubCell"/>
</dbReference>
<dbReference type="EMBL" id="JAGQFT010000065">
    <property type="protein sequence ID" value="MBR0562642.1"/>
    <property type="molecule type" value="Genomic_DNA"/>
</dbReference>
<sequence>MARSVHDRGTRAVPWGSVVLVAALPLAAVAGWRWAGLDLDAAQDLLRDLAPVPFFVAMAVLPALGVPITPFFIIAGMRFGVAGGLGGSAIALAANLVLCYWLAHSGLRPWLRRWLRRHQRTLPDYAGARTDAWRFALMVKLAPGVPLFAKHYLLGVARVPFPIYATCAFAISGIYGIAFVVLGESALDGDLGQALVALAAVMLLVLGLGWWRRRRERRSGT</sequence>
<protein>
    <recommendedName>
        <fullName evidence="6">TVP38/TMEM64 family membrane protein</fullName>
    </recommendedName>
</protein>
<evidence type="ECO:0000313" key="9">
    <source>
        <dbReference type="Proteomes" id="UP000675747"/>
    </source>
</evidence>
<dbReference type="PANTHER" id="PTHR12677">
    <property type="entry name" value="GOLGI APPARATUS MEMBRANE PROTEIN TVP38-RELATED"/>
    <property type="match status" value="1"/>
</dbReference>
<comment type="subcellular location">
    <subcellularLocation>
        <location evidence="1 6">Cell membrane</location>
        <topology evidence="1 6">Multi-pass membrane protein</topology>
    </subcellularLocation>
</comment>
<evidence type="ECO:0000256" key="3">
    <source>
        <dbReference type="ARBA" id="ARBA00022692"/>
    </source>
</evidence>
<comment type="similarity">
    <text evidence="6">Belongs to the TVP38/TMEM64 family.</text>
</comment>
<feature type="transmembrane region" description="Helical" evidence="6">
    <location>
        <begin position="132"/>
        <end position="149"/>
    </location>
</feature>
<dbReference type="EMBL" id="JAGQFT020000002">
    <property type="protein sequence ID" value="MBS7456106.1"/>
    <property type="molecule type" value="Genomic_DNA"/>
</dbReference>
<keyword evidence="4 6" id="KW-1133">Transmembrane helix</keyword>
<feature type="transmembrane region" description="Helical" evidence="6">
    <location>
        <begin position="194"/>
        <end position="211"/>
    </location>
</feature>
<keyword evidence="5 6" id="KW-0472">Membrane</keyword>
<dbReference type="InterPro" id="IPR015414">
    <property type="entry name" value="TMEM64"/>
</dbReference>
<evidence type="ECO:0000313" key="7">
    <source>
        <dbReference type="EMBL" id="MBR0562642.1"/>
    </source>
</evidence>
<evidence type="ECO:0000256" key="2">
    <source>
        <dbReference type="ARBA" id="ARBA00022475"/>
    </source>
</evidence>
<proteinExistence type="inferred from homology"/>
<feature type="transmembrane region" description="Helical" evidence="6">
    <location>
        <begin position="81"/>
        <end position="103"/>
    </location>
</feature>
<evidence type="ECO:0000256" key="6">
    <source>
        <dbReference type="RuleBase" id="RU366058"/>
    </source>
</evidence>
<gene>
    <name evidence="8" type="ORF">KB893_003020</name>
    <name evidence="7" type="ORF">KB893_08945</name>
</gene>
<dbReference type="Proteomes" id="UP000675747">
    <property type="component" value="Unassembled WGS sequence"/>
</dbReference>
<name>A0A8J8AXR5_9GAMM</name>
<evidence type="ECO:0000256" key="4">
    <source>
        <dbReference type="ARBA" id="ARBA00022989"/>
    </source>
</evidence>